<dbReference type="PANTHER" id="PTHR43652:SF6">
    <property type="entry name" value="ARGININE REPRESSOR"/>
    <property type="match status" value="1"/>
</dbReference>
<comment type="subcellular location">
    <subcellularLocation>
        <location evidence="1">Cell membrane</location>
        <topology evidence="1">Multi-pass membrane protein</topology>
    </subcellularLocation>
</comment>
<evidence type="ECO:0000256" key="5">
    <source>
        <dbReference type="ARBA" id="ARBA00023136"/>
    </source>
</evidence>
<feature type="transmembrane region" description="Helical" evidence="6">
    <location>
        <begin position="91"/>
        <end position="117"/>
    </location>
</feature>
<feature type="transmembrane region" description="Helical" evidence="6">
    <location>
        <begin position="154"/>
        <end position="179"/>
    </location>
</feature>
<dbReference type="InterPro" id="IPR051679">
    <property type="entry name" value="DASS-Related_Transporters"/>
</dbReference>
<keyword evidence="5 6" id="KW-0472">Membrane</keyword>
<dbReference type="Proteomes" id="UP000245778">
    <property type="component" value="Unassembled WGS sequence"/>
</dbReference>
<dbReference type="Pfam" id="PF03606">
    <property type="entry name" value="DcuC"/>
    <property type="match status" value="1"/>
</dbReference>
<feature type="transmembrane region" description="Helical" evidence="6">
    <location>
        <begin position="186"/>
        <end position="204"/>
    </location>
</feature>
<protein>
    <submittedName>
        <fullName evidence="7">Putative ion transporter superfamily protein YfcC</fullName>
    </submittedName>
</protein>
<evidence type="ECO:0000313" key="7">
    <source>
        <dbReference type="EMBL" id="PVY47654.1"/>
    </source>
</evidence>
<gene>
    <name evidence="7" type="ORF">C7373_10814</name>
</gene>
<feature type="transmembrane region" description="Helical" evidence="6">
    <location>
        <begin position="129"/>
        <end position="148"/>
    </location>
</feature>
<sequence length="474" mass="51358">MEQMPNASTEVKKPKKFKIAFPHTYLILVALCALAVILTNVLPSGVFDRERNADGRTVVIAGTYHEVEANPIPFIKLPVKIHEGMQAGADLLMFMLIMGGSFGILNEAGAVNFFICNSLARAMRGKEKLFIPILLFVMSMGGITFGMAVEAVAFIPAVIALSIALGYDSILGLAIVFLGSNAGYTAGIYNPFNVGVAHSLAEIPLYEGAWYRWIFLFVLLMIASIGLMRYADRIKKDPTKSLVYKDPDSESWRSVQSSGRKATIQEYLGLFIFLGGFALIIWGCVSQGWWFGEISAAFFWMAVLTGIIFRFTPNKMCRLFCSGMSDIAVGAGSVGFARAIAVILADGVIMDTIVYYLAMPLQYLPGIVQAAGMQVAQTIINLGLPSGSAQATATMPIIIPLADLLGVSRQTAVFAFQCGDGISNGIIPTYTTLIAMMAAAKIPFQKWLKLAFKIVAVQWLAGMAMTIIATLIHY</sequence>
<keyword evidence="2" id="KW-1003">Cell membrane</keyword>
<evidence type="ECO:0000256" key="2">
    <source>
        <dbReference type="ARBA" id="ARBA00022475"/>
    </source>
</evidence>
<comment type="caution">
    <text evidence="7">The sequence shown here is derived from an EMBL/GenBank/DDBJ whole genome shotgun (WGS) entry which is preliminary data.</text>
</comment>
<dbReference type="PANTHER" id="PTHR43652">
    <property type="entry name" value="BASIC AMINO ACID ANTIPORTER YFCC-RELATED"/>
    <property type="match status" value="1"/>
</dbReference>
<evidence type="ECO:0000256" key="4">
    <source>
        <dbReference type="ARBA" id="ARBA00022989"/>
    </source>
</evidence>
<feature type="transmembrane region" description="Helical" evidence="6">
    <location>
        <begin position="20"/>
        <end position="42"/>
    </location>
</feature>
<dbReference type="EMBL" id="QEKK01000008">
    <property type="protein sequence ID" value="PVY47654.1"/>
    <property type="molecule type" value="Genomic_DNA"/>
</dbReference>
<feature type="transmembrane region" description="Helical" evidence="6">
    <location>
        <begin position="289"/>
        <end position="309"/>
    </location>
</feature>
<dbReference type="GeneID" id="93230258"/>
<evidence type="ECO:0000256" key="3">
    <source>
        <dbReference type="ARBA" id="ARBA00022692"/>
    </source>
</evidence>
<name>A0A2U1BG67_9FIRM</name>
<keyword evidence="3 6" id="KW-0812">Transmembrane</keyword>
<dbReference type="GO" id="GO:0005886">
    <property type="term" value="C:plasma membrane"/>
    <property type="evidence" value="ECO:0007669"/>
    <property type="project" value="UniProtKB-SubCell"/>
</dbReference>
<evidence type="ECO:0000313" key="8">
    <source>
        <dbReference type="Proteomes" id="UP000245778"/>
    </source>
</evidence>
<keyword evidence="4 6" id="KW-1133">Transmembrane helix</keyword>
<dbReference type="InterPro" id="IPR018385">
    <property type="entry name" value="C4_dicarb_anaerob_car-like"/>
</dbReference>
<reference evidence="7 8" key="1">
    <citation type="submission" date="2018-04" db="EMBL/GenBank/DDBJ databases">
        <title>Genomic Encyclopedia of Type Strains, Phase IV (KMG-IV): sequencing the most valuable type-strain genomes for metagenomic binning, comparative biology and taxonomic classification.</title>
        <authorList>
            <person name="Goeker M."/>
        </authorList>
    </citation>
    <scope>NUCLEOTIDE SEQUENCE [LARGE SCALE GENOMIC DNA]</scope>
    <source>
        <strain evidence="7 8">DSM 26588</strain>
    </source>
</reference>
<evidence type="ECO:0000256" key="6">
    <source>
        <dbReference type="SAM" id="Phobius"/>
    </source>
</evidence>
<evidence type="ECO:0000256" key="1">
    <source>
        <dbReference type="ARBA" id="ARBA00004651"/>
    </source>
</evidence>
<feature type="transmembrane region" description="Helical" evidence="6">
    <location>
        <begin position="267"/>
        <end position="283"/>
    </location>
</feature>
<proteinExistence type="predicted"/>
<dbReference type="AlphaFoldDB" id="A0A2U1BG67"/>
<dbReference type="RefSeq" id="WP_242943953.1">
    <property type="nucleotide sequence ID" value="NZ_CAMREZ010000010.1"/>
</dbReference>
<feature type="transmembrane region" description="Helical" evidence="6">
    <location>
        <begin position="450"/>
        <end position="472"/>
    </location>
</feature>
<accession>A0A2U1BG67</accession>
<feature type="transmembrane region" description="Helical" evidence="6">
    <location>
        <begin position="210"/>
        <end position="231"/>
    </location>
</feature>
<organism evidence="7 8">
    <name type="scientific">Intestinimonas butyriciproducens</name>
    <dbReference type="NCBI Taxonomy" id="1297617"/>
    <lineage>
        <taxon>Bacteria</taxon>
        <taxon>Bacillati</taxon>
        <taxon>Bacillota</taxon>
        <taxon>Clostridia</taxon>
        <taxon>Eubacteriales</taxon>
        <taxon>Intestinimonas</taxon>
    </lineage>
</organism>